<name>A0ABU2Z590_9ACTN</name>
<organism evidence="3 4">
    <name type="scientific">Streptomyces gottesmaniae</name>
    <dbReference type="NCBI Taxonomy" id="3075518"/>
    <lineage>
        <taxon>Bacteria</taxon>
        <taxon>Bacillati</taxon>
        <taxon>Actinomycetota</taxon>
        <taxon>Actinomycetes</taxon>
        <taxon>Kitasatosporales</taxon>
        <taxon>Streptomycetaceae</taxon>
        <taxon>Streptomyces</taxon>
    </lineage>
</organism>
<evidence type="ECO:0000259" key="2">
    <source>
        <dbReference type="Pfam" id="PF07510"/>
    </source>
</evidence>
<dbReference type="Pfam" id="PF07510">
    <property type="entry name" value="GmrSD_C"/>
    <property type="match status" value="1"/>
</dbReference>
<feature type="domain" description="GmrSD restriction endonucleases C-terminal" evidence="2">
    <location>
        <begin position="81"/>
        <end position="215"/>
    </location>
</feature>
<dbReference type="PANTHER" id="PTHR24094:SF15">
    <property type="entry name" value="AMP-DEPENDENT SYNTHETASE_LIGASE DOMAIN-CONTAINING PROTEIN-RELATED"/>
    <property type="match status" value="1"/>
</dbReference>
<dbReference type="GO" id="GO:0004519">
    <property type="term" value="F:endonuclease activity"/>
    <property type="evidence" value="ECO:0007669"/>
    <property type="project" value="UniProtKB-KW"/>
</dbReference>
<keyword evidence="3" id="KW-0540">Nuclease</keyword>
<protein>
    <submittedName>
        <fullName evidence="3">HNH endonuclease family protein</fullName>
    </submittedName>
</protein>
<gene>
    <name evidence="3" type="ORF">RM704_29790</name>
</gene>
<evidence type="ECO:0000256" key="1">
    <source>
        <dbReference type="SAM" id="MobiDB-lite"/>
    </source>
</evidence>
<feature type="region of interest" description="Disordered" evidence="1">
    <location>
        <begin position="222"/>
        <end position="241"/>
    </location>
</feature>
<comment type="caution">
    <text evidence="3">The sequence shown here is derived from an EMBL/GenBank/DDBJ whole genome shotgun (WGS) entry which is preliminary data.</text>
</comment>
<evidence type="ECO:0000313" key="4">
    <source>
        <dbReference type="Proteomes" id="UP001180737"/>
    </source>
</evidence>
<keyword evidence="4" id="KW-1185">Reference proteome</keyword>
<sequence>MVRLRGGVAVVALVLVAATGCEFDNAEGSAGPRESPGGGGGGAAFAAAEALTVKGRAPKTNYDRGEFGSPWADTDSNSCGTRDDILKRDLDDVKFRADDCTVVSGMLDPDPYTGEDVPYVRGRSKVDVDHIVALSDAWQKGAQQWDDSKRIALANDPLNLLAVDSGTNRGKGDGDTATWLPPNKAYRCTYVAAQVAVKTKYDLWVTSAEQSAMKRVLTTCPEQKLPTGGNPTKAPARFHAD</sequence>
<dbReference type="PANTHER" id="PTHR24094">
    <property type="entry name" value="SECRETED PROTEIN"/>
    <property type="match status" value="1"/>
</dbReference>
<dbReference type="PROSITE" id="PS51257">
    <property type="entry name" value="PROKAR_LIPOPROTEIN"/>
    <property type="match status" value="1"/>
</dbReference>
<keyword evidence="3" id="KW-0255">Endonuclease</keyword>
<accession>A0ABU2Z590</accession>
<dbReference type="RefSeq" id="WP_033524889.1">
    <property type="nucleotide sequence ID" value="NZ_JAVRFJ010000030.1"/>
</dbReference>
<reference evidence="3" key="1">
    <citation type="submission" date="2024-05" db="EMBL/GenBank/DDBJ databases">
        <title>30 novel species of actinomycetes from the DSMZ collection.</title>
        <authorList>
            <person name="Nouioui I."/>
        </authorList>
    </citation>
    <scope>NUCLEOTIDE SEQUENCE</scope>
    <source>
        <strain evidence="3">DSM 3412</strain>
    </source>
</reference>
<dbReference type="EMBL" id="JAVRFJ010000030">
    <property type="protein sequence ID" value="MDT0571606.1"/>
    <property type="molecule type" value="Genomic_DNA"/>
</dbReference>
<evidence type="ECO:0000313" key="3">
    <source>
        <dbReference type="EMBL" id="MDT0571606.1"/>
    </source>
</evidence>
<keyword evidence="3" id="KW-0378">Hydrolase</keyword>
<dbReference type="InterPro" id="IPR011089">
    <property type="entry name" value="GmrSD_C"/>
</dbReference>
<proteinExistence type="predicted"/>
<dbReference type="Proteomes" id="UP001180737">
    <property type="component" value="Unassembled WGS sequence"/>
</dbReference>